<evidence type="ECO:0000256" key="8">
    <source>
        <dbReference type="SAM" id="MobiDB-lite"/>
    </source>
</evidence>
<dbReference type="CDD" id="cd06849">
    <property type="entry name" value="lipoyl_domain"/>
    <property type="match status" value="1"/>
</dbReference>
<name>A0ABV7D012_9PROT</name>
<dbReference type="InterPro" id="IPR050743">
    <property type="entry name" value="2-oxoacid_DH_E2_comp"/>
</dbReference>
<feature type="region of interest" description="Disordered" evidence="8">
    <location>
        <begin position="83"/>
        <end position="134"/>
    </location>
</feature>
<evidence type="ECO:0000256" key="2">
    <source>
        <dbReference type="ARBA" id="ARBA00007317"/>
    </source>
</evidence>
<organism evidence="11 12">
    <name type="scientific">Kordiimonas pumila</name>
    <dbReference type="NCBI Taxonomy" id="2161677"/>
    <lineage>
        <taxon>Bacteria</taxon>
        <taxon>Pseudomonadati</taxon>
        <taxon>Pseudomonadota</taxon>
        <taxon>Alphaproteobacteria</taxon>
        <taxon>Kordiimonadales</taxon>
        <taxon>Kordiimonadaceae</taxon>
        <taxon>Kordiimonas</taxon>
    </lineage>
</organism>
<dbReference type="SUPFAM" id="SSF47005">
    <property type="entry name" value="Peripheral subunit-binding domain of 2-oxo acid dehydrogenase complex"/>
    <property type="match status" value="1"/>
</dbReference>
<evidence type="ECO:0000256" key="6">
    <source>
        <dbReference type="ARBA" id="ARBA00023315"/>
    </source>
</evidence>
<comment type="cofactor">
    <cofactor evidence="1 7">
        <name>(R)-lipoate</name>
        <dbReference type="ChEBI" id="CHEBI:83088"/>
    </cofactor>
</comment>
<evidence type="ECO:0000313" key="11">
    <source>
        <dbReference type="EMBL" id="MFC3050494.1"/>
    </source>
</evidence>
<dbReference type="PROSITE" id="PS51826">
    <property type="entry name" value="PSBD"/>
    <property type="match status" value="1"/>
</dbReference>
<dbReference type="GO" id="GO:0016746">
    <property type="term" value="F:acyltransferase activity"/>
    <property type="evidence" value="ECO:0007669"/>
    <property type="project" value="UniProtKB-KW"/>
</dbReference>
<sequence>MGHFSFKLPDLGEGIVESEITAWHVKPGDTVEEDQHIADVMTDKANVEVSSPVSGTVVSLACVAGEILAVGREMICFEVEGDGNVSAPEKPEPSTSKPAEPDVKPELAAAPAPVKQQAMHQEAAATKPAGRKTPETVLFGTGVLASPSVRQRARDEAIDLAAVPGSGPAGRISHKDLDAFIAAGGALAVRPGKTKRQGHTDVKIIGMRRLIAQKMQQSKRTIPHYSYIEEIDVTGLEELRQHLNATRAEGLPKLTLLPFLVQALVKILPRFPHCNARYDDEAGVLAQFEAVHAGIAVMTDAGLMVPVIKHAESLSIWQVAAEIARVSDAARNGTAKTDELSGSTITITSLGAIGGVATTPIINAPETSIIGVNKIQERPVVKDGTIVIRKMMNLSSSFDHRIVDGFDGAQLVQALKHILETPGAIFVEEA</sequence>
<evidence type="ECO:0000256" key="1">
    <source>
        <dbReference type="ARBA" id="ARBA00001938"/>
    </source>
</evidence>
<keyword evidence="6 7" id="KW-0012">Acyltransferase</keyword>
<dbReference type="Pfam" id="PF00198">
    <property type="entry name" value="2-oxoacid_dh"/>
    <property type="match status" value="1"/>
</dbReference>
<reference evidence="12" key="1">
    <citation type="journal article" date="2019" name="Int. J. Syst. Evol. Microbiol.">
        <title>The Global Catalogue of Microorganisms (GCM) 10K type strain sequencing project: providing services to taxonomists for standard genome sequencing and annotation.</title>
        <authorList>
            <consortium name="The Broad Institute Genomics Platform"/>
            <consortium name="The Broad Institute Genome Sequencing Center for Infectious Disease"/>
            <person name="Wu L."/>
            <person name="Ma J."/>
        </authorList>
    </citation>
    <scope>NUCLEOTIDE SEQUENCE [LARGE SCALE GENOMIC DNA]</scope>
    <source>
        <strain evidence="12">KCTC 62164</strain>
    </source>
</reference>
<dbReference type="Pfam" id="PF02817">
    <property type="entry name" value="E3_binding"/>
    <property type="match status" value="1"/>
</dbReference>
<feature type="domain" description="Lipoyl-binding" evidence="9">
    <location>
        <begin position="3"/>
        <end position="78"/>
    </location>
</feature>
<evidence type="ECO:0000313" key="12">
    <source>
        <dbReference type="Proteomes" id="UP001595444"/>
    </source>
</evidence>
<dbReference type="InterPro" id="IPR000089">
    <property type="entry name" value="Biotin_lipoyl"/>
</dbReference>
<dbReference type="Gene3D" id="3.30.559.10">
    <property type="entry name" value="Chloramphenicol acetyltransferase-like domain"/>
    <property type="match status" value="1"/>
</dbReference>
<evidence type="ECO:0000256" key="5">
    <source>
        <dbReference type="ARBA" id="ARBA00022823"/>
    </source>
</evidence>
<evidence type="ECO:0000256" key="4">
    <source>
        <dbReference type="ARBA" id="ARBA00022679"/>
    </source>
</evidence>
<dbReference type="Proteomes" id="UP001595444">
    <property type="component" value="Unassembled WGS sequence"/>
</dbReference>
<dbReference type="PROSITE" id="PS00189">
    <property type="entry name" value="LIPOYL"/>
    <property type="match status" value="1"/>
</dbReference>
<comment type="subunit">
    <text evidence="3">Forms a 24-polypeptide structural core with octahedral symmetry.</text>
</comment>
<dbReference type="SUPFAM" id="SSF52777">
    <property type="entry name" value="CoA-dependent acyltransferases"/>
    <property type="match status" value="1"/>
</dbReference>
<keyword evidence="4 7" id="KW-0808">Transferase</keyword>
<dbReference type="SUPFAM" id="SSF51230">
    <property type="entry name" value="Single hybrid motif"/>
    <property type="match status" value="1"/>
</dbReference>
<comment type="caution">
    <text evidence="11">The sequence shown here is derived from an EMBL/GenBank/DDBJ whole genome shotgun (WGS) entry which is preliminary data.</text>
</comment>
<evidence type="ECO:0000259" key="9">
    <source>
        <dbReference type="PROSITE" id="PS50968"/>
    </source>
</evidence>
<gene>
    <name evidence="11" type="ORF">ACFOKA_01105</name>
</gene>
<dbReference type="PANTHER" id="PTHR43178:SF5">
    <property type="entry name" value="LIPOAMIDE ACYLTRANSFERASE COMPONENT OF BRANCHED-CHAIN ALPHA-KETO ACID DEHYDROGENASE COMPLEX, MITOCHONDRIAL"/>
    <property type="match status" value="1"/>
</dbReference>
<dbReference type="InterPro" id="IPR011053">
    <property type="entry name" value="Single_hybrid_motif"/>
</dbReference>
<comment type="similarity">
    <text evidence="2 7">Belongs to the 2-oxoacid dehydrogenase family.</text>
</comment>
<keyword evidence="5 7" id="KW-0450">Lipoyl</keyword>
<dbReference type="RefSeq" id="WP_194214874.1">
    <property type="nucleotide sequence ID" value="NZ_CP061205.1"/>
</dbReference>
<evidence type="ECO:0000259" key="10">
    <source>
        <dbReference type="PROSITE" id="PS51826"/>
    </source>
</evidence>
<dbReference type="EC" id="2.3.1.-" evidence="7"/>
<keyword evidence="12" id="KW-1185">Reference proteome</keyword>
<dbReference type="InterPro" id="IPR001078">
    <property type="entry name" value="2-oxoacid_DH_actylTfrase"/>
</dbReference>
<dbReference type="Gene3D" id="4.10.320.10">
    <property type="entry name" value="E3-binding domain"/>
    <property type="match status" value="1"/>
</dbReference>
<evidence type="ECO:0000256" key="3">
    <source>
        <dbReference type="ARBA" id="ARBA00011484"/>
    </source>
</evidence>
<dbReference type="InterPro" id="IPR003016">
    <property type="entry name" value="2-oxoA_DH_lipoyl-BS"/>
</dbReference>
<dbReference type="PROSITE" id="PS50968">
    <property type="entry name" value="BIOTINYL_LIPOYL"/>
    <property type="match status" value="1"/>
</dbReference>
<protein>
    <recommendedName>
        <fullName evidence="7">Dihydrolipoamide acetyltransferase component of pyruvate dehydrogenase complex</fullName>
        <ecNumber evidence="7">2.3.1.-</ecNumber>
    </recommendedName>
</protein>
<dbReference type="Pfam" id="PF00364">
    <property type="entry name" value="Biotin_lipoyl"/>
    <property type="match status" value="1"/>
</dbReference>
<dbReference type="Gene3D" id="2.40.50.100">
    <property type="match status" value="1"/>
</dbReference>
<dbReference type="PANTHER" id="PTHR43178">
    <property type="entry name" value="DIHYDROLIPOAMIDE ACETYLTRANSFERASE COMPONENT OF PYRUVATE DEHYDROGENASE COMPLEX"/>
    <property type="match status" value="1"/>
</dbReference>
<feature type="domain" description="Peripheral subunit-binding (PSBD)" evidence="10">
    <location>
        <begin position="144"/>
        <end position="181"/>
    </location>
</feature>
<dbReference type="InterPro" id="IPR023213">
    <property type="entry name" value="CAT-like_dom_sf"/>
</dbReference>
<accession>A0ABV7D012</accession>
<dbReference type="InterPro" id="IPR036625">
    <property type="entry name" value="E3-bd_dom_sf"/>
</dbReference>
<proteinExistence type="inferred from homology"/>
<dbReference type="InterPro" id="IPR004167">
    <property type="entry name" value="PSBD"/>
</dbReference>
<evidence type="ECO:0000256" key="7">
    <source>
        <dbReference type="RuleBase" id="RU003423"/>
    </source>
</evidence>
<dbReference type="EMBL" id="JBHRSL010000001">
    <property type="protein sequence ID" value="MFC3050494.1"/>
    <property type="molecule type" value="Genomic_DNA"/>
</dbReference>